<proteinExistence type="predicted"/>
<name>A0A645DGJ8_9ZZZZ</name>
<organism evidence="1">
    <name type="scientific">bioreactor metagenome</name>
    <dbReference type="NCBI Taxonomy" id="1076179"/>
    <lineage>
        <taxon>unclassified sequences</taxon>
        <taxon>metagenomes</taxon>
        <taxon>ecological metagenomes</taxon>
    </lineage>
</organism>
<gene>
    <name evidence="1" type="ORF">SDC9_135484</name>
</gene>
<accession>A0A645DGJ8</accession>
<comment type="caution">
    <text evidence="1">The sequence shown here is derived from an EMBL/GenBank/DDBJ whole genome shotgun (WGS) entry which is preliminary data.</text>
</comment>
<evidence type="ECO:0000313" key="1">
    <source>
        <dbReference type="EMBL" id="MPM88381.1"/>
    </source>
</evidence>
<dbReference type="AlphaFoldDB" id="A0A645DGJ8"/>
<dbReference type="EMBL" id="VSSQ01036006">
    <property type="protein sequence ID" value="MPM88381.1"/>
    <property type="molecule type" value="Genomic_DNA"/>
</dbReference>
<protein>
    <submittedName>
        <fullName evidence="1">Uncharacterized protein</fullName>
    </submittedName>
</protein>
<sequence>MTCFVYYIDISACLTFDMNEICSNSLSAQNVTNISSIKTSEKSHSGRLISQLRQHHRDVNALPAGGSDGISGTEPATRPKFRNDKLLIDSGI</sequence>
<reference evidence="1" key="1">
    <citation type="submission" date="2019-08" db="EMBL/GenBank/DDBJ databases">
        <authorList>
            <person name="Kucharzyk K."/>
            <person name="Murdoch R.W."/>
            <person name="Higgins S."/>
            <person name="Loffler F."/>
        </authorList>
    </citation>
    <scope>NUCLEOTIDE SEQUENCE</scope>
</reference>